<accession>A0ABV0G3U2</accession>
<evidence type="ECO:0000313" key="4">
    <source>
        <dbReference type="Proteomes" id="UP001495147"/>
    </source>
</evidence>
<reference evidence="3 4" key="1">
    <citation type="submission" date="2024-05" db="EMBL/GenBank/DDBJ databases">
        <title>Roseateles sp. DJS-2-20 16S ribosomal RNA gene Genome sequencing and assembly.</title>
        <authorList>
            <person name="Woo H."/>
        </authorList>
    </citation>
    <scope>NUCLEOTIDE SEQUENCE [LARGE SCALE GENOMIC DNA]</scope>
    <source>
        <strain evidence="3 4">DJS-2-20</strain>
    </source>
</reference>
<sequence>MRRHLLTLSLVTGLLALTACSEDGSGPKDAGLQLHDRTTAADVGLPVYPGATQRKPKEGESGNGGSVGAWVGDFGLQVHAVQFESADTPDQVAAFYADQMSREGPVLDCRHPATRAKQPEGEPERLRCDDKVPPAGHFEFRVGEAKKFRVVHIEPQGDKETRFEMVRIQIGR</sequence>
<dbReference type="PROSITE" id="PS51257">
    <property type="entry name" value="PROKAR_LIPOPROTEIN"/>
    <property type="match status" value="1"/>
</dbReference>
<evidence type="ECO:0008006" key="5">
    <source>
        <dbReference type="Google" id="ProtNLM"/>
    </source>
</evidence>
<gene>
    <name evidence="3" type="ORF">ABDJ85_13000</name>
</gene>
<keyword evidence="4" id="KW-1185">Reference proteome</keyword>
<evidence type="ECO:0000256" key="2">
    <source>
        <dbReference type="SAM" id="SignalP"/>
    </source>
</evidence>
<name>A0ABV0G3U2_9BURK</name>
<proteinExistence type="predicted"/>
<organism evidence="3 4">
    <name type="scientific">Roseateles paludis</name>
    <dbReference type="NCBI Taxonomy" id="3145238"/>
    <lineage>
        <taxon>Bacteria</taxon>
        <taxon>Pseudomonadati</taxon>
        <taxon>Pseudomonadota</taxon>
        <taxon>Betaproteobacteria</taxon>
        <taxon>Burkholderiales</taxon>
        <taxon>Sphaerotilaceae</taxon>
        <taxon>Roseateles</taxon>
    </lineage>
</organism>
<feature type="chain" id="PRO_5045846102" description="Lipoprotein" evidence="2">
    <location>
        <begin position="22"/>
        <end position="172"/>
    </location>
</feature>
<dbReference type="EMBL" id="JBDPZD010000003">
    <property type="protein sequence ID" value="MEO3692391.1"/>
    <property type="molecule type" value="Genomic_DNA"/>
</dbReference>
<evidence type="ECO:0000313" key="3">
    <source>
        <dbReference type="EMBL" id="MEO3692391.1"/>
    </source>
</evidence>
<dbReference type="RefSeq" id="WP_347705209.1">
    <property type="nucleotide sequence ID" value="NZ_JBDPZD010000003.1"/>
</dbReference>
<dbReference type="Proteomes" id="UP001495147">
    <property type="component" value="Unassembled WGS sequence"/>
</dbReference>
<protein>
    <recommendedName>
        <fullName evidence="5">Lipoprotein</fullName>
    </recommendedName>
</protein>
<keyword evidence="2" id="KW-0732">Signal</keyword>
<comment type="caution">
    <text evidence="3">The sequence shown here is derived from an EMBL/GenBank/DDBJ whole genome shotgun (WGS) entry which is preliminary data.</text>
</comment>
<feature type="signal peptide" evidence="2">
    <location>
        <begin position="1"/>
        <end position="21"/>
    </location>
</feature>
<feature type="region of interest" description="Disordered" evidence="1">
    <location>
        <begin position="43"/>
        <end position="65"/>
    </location>
</feature>
<evidence type="ECO:0000256" key="1">
    <source>
        <dbReference type="SAM" id="MobiDB-lite"/>
    </source>
</evidence>